<evidence type="ECO:0000313" key="1">
    <source>
        <dbReference type="EMBL" id="KKL61620.1"/>
    </source>
</evidence>
<name>A0A0F9FWA1_9ZZZZ</name>
<comment type="caution">
    <text evidence="1">The sequence shown here is derived from an EMBL/GenBank/DDBJ whole genome shotgun (WGS) entry which is preliminary data.</text>
</comment>
<reference evidence="1" key="1">
    <citation type="journal article" date="2015" name="Nature">
        <title>Complex archaea that bridge the gap between prokaryotes and eukaryotes.</title>
        <authorList>
            <person name="Spang A."/>
            <person name="Saw J.H."/>
            <person name="Jorgensen S.L."/>
            <person name="Zaremba-Niedzwiedzka K."/>
            <person name="Martijn J."/>
            <person name="Lind A.E."/>
            <person name="van Eijk R."/>
            <person name="Schleper C."/>
            <person name="Guy L."/>
            <person name="Ettema T.J."/>
        </authorList>
    </citation>
    <scope>NUCLEOTIDE SEQUENCE</scope>
</reference>
<proteinExistence type="predicted"/>
<accession>A0A0F9FWA1</accession>
<dbReference type="AlphaFoldDB" id="A0A0F9FWA1"/>
<dbReference type="EMBL" id="LAZR01028764">
    <property type="protein sequence ID" value="KKL61620.1"/>
    <property type="molecule type" value="Genomic_DNA"/>
</dbReference>
<protein>
    <submittedName>
        <fullName evidence="1">Uncharacterized protein</fullName>
    </submittedName>
</protein>
<organism evidence="1">
    <name type="scientific">marine sediment metagenome</name>
    <dbReference type="NCBI Taxonomy" id="412755"/>
    <lineage>
        <taxon>unclassified sequences</taxon>
        <taxon>metagenomes</taxon>
        <taxon>ecological metagenomes</taxon>
    </lineage>
</organism>
<gene>
    <name evidence="1" type="ORF">LCGC14_2193470</name>
</gene>
<sequence>MNRKELRKHFTDDWFNDEGVEFEPFFNKLWKEIEQYGKEQRIGENQKYYNALTEMYYSKDGNPDDKIILYLRKLFENRIKELKDE</sequence>